<dbReference type="GO" id="GO:0003700">
    <property type="term" value="F:DNA-binding transcription factor activity"/>
    <property type="evidence" value="ECO:0007669"/>
    <property type="project" value="InterPro"/>
</dbReference>
<dbReference type="EMBL" id="SGWV01000013">
    <property type="protein sequence ID" value="RZS46892.1"/>
    <property type="molecule type" value="Genomic_DNA"/>
</dbReference>
<dbReference type="InterPro" id="IPR047057">
    <property type="entry name" value="MerR_fam"/>
</dbReference>
<keyword evidence="8" id="KW-1185">Reference proteome</keyword>
<accession>A0A4Q7LCC6</accession>
<dbReference type="GO" id="GO:0046872">
    <property type="term" value="F:metal ion binding"/>
    <property type="evidence" value="ECO:0007669"/>
    <property type="project" value="InterPro"/>
</dbReference>
<dbReference type="Gene3D" id="3.40.50.280">
    <property type="entry name" value="Cobalamin-binding domain"/>
    <property type="match status" value="1"/>
</dbReference>
<evidence type="ECO:0000256" key="1">
    <source>
        <dbReference type="ARBA" id="ARBA00022491"/>
    </source>
</evidence>
<dbReference type="RefSeq" id="WP_130483736.1">
    <property type="nucleotide sequence ID" value="NZ_SGWV01000013.1"/>
</dbReference>
<dbReference type="SUPFAM" id="SSF52242">
    <property type="entry name" value="Cobalamin (vitamin B12)-binding domain"/>
    <property type="match status" value="1"/>
</dbReference>
<dbReference type="OrthoDB" id="9800334at2"/>
<dbReference type="PROSITE" id="PS50937">
    <property type="entry name" value="HTH_MERR_2"/>
    <property type="match status" value="1"/>
</dbReference>
<dbReference type="SMART" id="SM00422">
    <property type="entry name" value="HTH_MERR"/>
    <property type="match status" value="1"/>
</dbReference>
<dbReference type="PROSITE" id="PS51332">
    <property type="entry name" value="B12_BINDING"/>
    <property type="match status" value="1"/>
</dbReference>
<dbReference type="Gene3D" id="1.10.1240.10">
    <property type="entry name" value="Methionine synthase domain"/>
    <property type="match status" value="1"/>
</dbReference>
<evidence type="ECO:0000259" key="5">
    <source>
        <dbReference type="PROSITE" id="PS50937"/>
    </source>
</evidence>
<dbReference type="GO" id="GO:0031419">
    <property type="term" value="F:cobalamin binding"/>
    <property type="evidence" value="ECO:0007669"/>
    <property type="project" value="InterPro"/>
</dbReference>
<dbReference type="AlphaFoldDB" id="A0A4Q7LCC6"/>
<name>A0A4Q7LCC6_9BURK</name>
<dbReference type="GO" id="GO:0003677">
    <property type="term" value="F:DNA binding"/>
    <property type="evidence" value="ECO:0007669"/>
    <property type="project" value="UniProtKB-KW"/>
</dbReference>
<dbReference type="SUPFAM" id="SSF46955">
    <property type="entry name" value="Putative DNA-binding domain"/>
    <property type="match status" value="1"/>
</dbReference>
<keyword evidence="2" id="KW-0805">Transcription regulation</keyword>
<reference evidence="7 8" key="1">
    <citation type="submission" date="2019-02" db="EMBL/GenBank/DDBJ databases">
        <title>Genomic Encyclopedia of Type Strains, Phase IV (KMG-IV): sequencing the most valuable type-strain genomes for metagenomic binning, comparative biology and taxonomic classification.</title>
        <authorList>
            <person name="Goeker M."/>
        </authorList>
    </citation>
    <scope>NUCLEOTIDE SEQUENCE [LARGE SCALE GENOMIC DNA]</scope>
    <source>
        <strain evidence="7 8">DSM 10617</strain>
    </source>
</reference>
<dbReference type="Pfam" id="PF13411">
    <property type="entry name" value="MerR_1"/>
    <property type="match status" value="1"/>
</dbReference>
<evidence type="ECO:0000256" key="2">
    <source>
        <dbReference type="ARBA" id="ARBA00023015"/>
    </source>
</evidence>
<dbReference type="InterPro" id="IPR009061">
    <property type="entry name" value="DNA-bd_dom_put_sf"/>
</dbReference>
<evidence type="ECO:0000313" key="8">
    <source>
        <dbReference type="Proteomes" id="UP000293433"/>
    </source>
</evidence>
<protein>
    <submittedName>
        <fullName evidence="7">B12 binding protein</fullName>
    </submittedName>
</protein>
<gene>
    <name evidence="7" type="ORF">EV685_3924</name>
</gene>
<dbReference type="InterPro" id="IPR000551">
    <property type="entry name" value="MerR-type_HTH_dom"/>
</dbReference>
<dbReference type="Pfam" id="PF02607">
    <property type="entry name" value="B12-binding_2"/>
    <property type="match status" value="1"/>
</dbReference>
<dbReference type="Gene3D" id="1.10.1660.10">
    <property type="match status" value="1"/>
</dbReference>
<dbReference type="InterPro" id="IPR036594">
    <property type="entry name" value="Meth_synthase_dom"/>
</dbReference>
<sequence length="313" mass="34657">MSAELSPHRLSMTIAAVERDTRIGKDTLRVWERRYGFPQPVRDANGERLYPPEQVERLRHIKRLLDAGHRPGRIVGLGLEDLLLLGGNTGATALRSIGAEDRDPTDVERLIALLRRHEIGALRRSLGQSLLRLGLERFVLDLVVPMLSEIGHAWSHGQLEIFEEHIASEVLETVLRSAIAAGPDSGVSARPRVLLATASFENHGLGLLMAEAVFLVRGCFNMSLGRQTPMRDILLAAQAHQADLVAMSFSAASNPNQALDCLAEMRKMLPPQIEIWAGTPLQAMQRRSPDGIVTMGRLDALPIELDRWRAEHL</sequence>
<dbReference type="PANTHER" id="PTHR30204:SF69">
    <property type="entry name" value="MERR-FAMILY TRANSCRIPTIONAL REGULATOR"/>
    <property type="match status" value="1"/>
</dbReference>
<proteinExistence type="predicted"/>
<dbReference type="CDD" id="cd01104">
    <property type="entry name" value="HTH_MlrA-CarA"/>
    <property type="match status" value="1"/>
</dbReference>
<feature type="domain" description="HTH merR-type" evidence="5">
    <location>
        <begin position="11"/>
        <end position="68"/>
    </location>
</feature>
<organism evidence="7 8">
    <name type="scientific">Sphaerotilus mobilis</name>
    <dbReference type="NCBI Taxonomy" id="47994"/>
    <lineage>
        <taxon>Bacteria</taxon>
        <taxon>Pseudomonadati</taxon>
        <taxon>Pseudomonadota</taxon>
        <taxon>Betaproteobacteria</taxon>
        <taxon>Burkholderiales</taxon>
        <taxon>Sphaerotilaceae</taxon>
        <taxon>Sphaerotilus</taxon>
    </lineage>
</organism>
<keyword evidence="3" id="KW-0238">DNA-binding</keyword>
<evidence type="ECO:0000256" key="3">
    <source>
        <dbReference type="ARBA" id="ARBA00023125"/>
    </source>
</evidence>
<keyword evidence="1" id="KW-0678">Repressor</keyword>
<dbReference type="Proteomes" id="UP000293433">
    <property type="component" value="Unassembled WGS sequence"/>
</dbReference>
<keyword evidence="4" id="KW-0804">Transcription</keyword>
<dbReference type="InterPro" id="IPR036724">
    <property type="entry name" value="Cobalamin-bd_sf"/>
</dbReference>
<evidence type="ECO:0000256" key="4">
    <source>
        <dbReference type="ARBA" id="ARBA00023163"/>
    </source>
</evidence>
<dbReference type="InterPro" id="IPR006158">
    <property type="entry name" value="Cobalamin-bd"/>
</dbReference>
<feature type="domain" description="B12-binding" evidence="6">
    <location>
        <begin position="190"/>
        <end position="313"/>
    </location>
</feature>
<comment type="caution">
    <text evidence="7">The sequence shown here is derived from an EMBL/GenBank/DDBJ whole genome shotgun (WGS) entry which is preliminary data.</text>
</comment>
<dbReference type="InterPro" id="IPR003759">
    <property type="entry name" value="Cbl-bd_cap"/>
</dbReference>
<evidence type="ECO:0000313" key="7">
    <source>
        <dbReference type="EMBL" id="RZS46892.1"/>
    </source>
</evidence>
<evidence type="ECO:0000259" key="6">
    <source>
        <dbReference type="PROSITE" id="PS51332"/>
    </source>
</evidence>
<dbReference type="PANTHER" id="PTHR30204">
    <property type="entry name" value="REDOX-CYCLING DRUG-SENSING TRANSCRIPTIONAL ACTIVATOR SOXR"/>
    <property type="match status" value="1"/>
</dbReference>